<dbReference type="EMBL" id="JANEYF010005800">
    <property type="protein sequence ID" value="KAJ8926685.1"/>
    <property type="molecule type" value="Genomic_DNA"/>
</dbReference>
<comment type="caution">
    <text evidence="2">The sequence shown here is derived from an EMBL/GenBank/DDBJ whole genome shotgun (WGS) entry which is preliminary data.</text>
</comment>
<sequence>MEMLNISIKMSGQAEPYEEYESVDLTEDELSSEENFADESNPVNFVDGSAAFATPPLPPLTPIRNIVCPQYPMEAVGHKNSPNILKKHETKFSQPTTSQRKVEIGKSFQNKPSVSTLVNTQDILKLSTSTTMESACIAPNSGKVGSILPKPQIVHVKHISNESQNQTIYSQKQPGKVVIIKKNNKFYKIVIPHNVMPNINQSTGPVLINIPEVGPLVISNDPRVTKPNSTPINQPFSLNLDDTHQTRPKIPIPLVKEPKKIPEVSAKEAALSNKKFCWTYCKRRKRDLEGFTFNDRLGFNQSECKKATKCSRTLDSIISKKRTQLINQMYKYNKFKDSVIKNNEVKLIKINAIVGETSKQKRIITSKFEPDKNISPPPNKYSKKRNKTASESKSYDLQNIRFSANEMEQDTDYGGDLLLTKKSCNFE</sequence>
<dbReference type="AlphaFoldDB" id="A0AAV8WKD8"/>
<dbReference type="Proteomes" id="UP001162156">
    <property type="component" value="Unassembled WGS sequence"/>
</dbReference>
<feature type="region of interest" description="Disordered" evidence="1">
    <location>
        <begin position="365"/>
        <end position="394"/>
    </location>
</feature>
<evidence type="ECO:0000256" key="1">
    <source>
        <dbReference type="SAM" id="MobiDB-lite"/>
    </source>
</evidence>
<gene>
    <name evidence="2" type="ORF">NQ314_020900</name>
</gene>
<name>A0AAV8WKD8_9CUCU</name>
<protein>
    <submittedName>
        <fullName evidence="2">Uncharacterized protein</fullName>
    </submittedName>
</protein>
<organism evidence="2 3">
    <name type="scientific">Rhamnusium bicolor</name>
    <dbReference type="NCBI Taxonomy" id="1586634"/>
    <lineage>
        <taxon>Eukaryota</taxon>
        <taxon>Metazoa</taxon>
        <taxon>Ecdysozoa</taxon>
        <taxon>Arthropoda</taxon>
        <taxon>Hexapoda</taxon>
        <taxon>Insecta</taxon>
        <taxon>Pterygota</taxon>
        <taxon>Neoptera</taxon>
        <taxon>Endopterygota</taxon>
        <taxon>Coleoptera</taxon>
        <taxon>Polyphaga</taxon>
        <taxon>Cucujiformia</taxon>
        <taxon>Chrysomeloidea</taxon>
        <taxon>Cerambycidae</taxon>
        <taxon>Lepturinae</taxon>
        <taxon>Rhagiini</taxon>
        <taxon>Rhamnusium</taxon>
    </lineage>
</organism>
<proteinExistence type="predicted"/>
<evidence type="ECO:0000313" key="2">
    <source>
        <dbReference type="EMBL" id="KAJ8926685.1"/>
    </source>
</evidence>
<keyword evidence="3" id="KW-1185">Reference proteome</keyword>
<evidence type="ECO:0000313" key="3">
    <source>
        <dbReference type="Proteomes" id="UP001162156"/>
    </source>
</evidence>
<accession>A0AAV8WKD8</accession>
<reference evidence="2" key="1">
    <citation type="journal article" date="2023" name="Insect Mol. Biol.">
        <title>Genome sequencing provides insights into the evolution of gene families encoding plant cell wall-degrading enzymes in longhorned beetles.</title>
        <authorList>
            <person name="Shin N.R."/>
            <person name="Okamura Y."/>
            <person name="Kirsch R."/>
            <person name="Pauchet Y."/>
        </authorList>
    </citation>
    <scope>NUCLEOTIDE SEQUENCE</scope>
    <source>
        <strain evidence="2">RBIC_L_NR</strain>
    </source>
</reference>